<dbReference type="RefSeq" id="WP_386430583.1">
    <property type="nucleotide sequence ID" value="NZ_JBHSBB010000013.1"/>
</dbReference>
<keyword evidence="4" id="KW-1185">Reference proteome</keyword>
<feature type="transmembrane region" description="Helical" evidence="2">
    <location>
        <begin position="362"/>
        <end position="383"/>
    </location>
</feature>
<keyword evidence="2" id="KW-1133">Transmembrane helix</keyword>
<accession>A0ABV8HQX5</accession>
<reference evidence="4" key="1">
    <citation type="journal article" date="2019" name="Int. J. Syst. Evol. Microbiol.">
        <title>The Global Catalogue of Microorganisms (GCM) 10K type strain sequencing project: providing services to taxonomists for standard genome sequencing and annotation.</title>
        <authorList>
            <consortium name="The Broad Institute Genomics Platform"/>
            <consortium name="The Broad Institute Genome Sequencing Center for Infectious Disease"/>
            <person name="Wu L."/>
            <person name="Ma J."/>
        </authorList>
    </citation>
    <scope>NUCLEOTIDE SEQUENCE [LARGE SCALE GENOMIC DNA]</scope>
    <source>
        <strain evidence="4">CGMCC 4.7237</strain>
    </source>
</reference>
<evidence type="ECO:0000313" key="4">
    <source>
        <dbReference type="Proteomes" id="UP001595765"/>
    </source>
</evidence>
<evidence type="ECO:0000256" key="1">
    <source>
        <dbReference type="SAM" id="MobiDB-lite"/>
    </source>
</evidence>
<evidence type="ECO:0008006" key="5">
    <source>
        <dbReference type="Google" id="ProtNLM"/>
    </source>
</evidence>
<dbReference type="EMBL" id="JBHSBB010000013">
    <property type="protein sequence ID" value="MFC4033492.1"/>
    <property type="molecule type" value="Genomic_DNA"/>
</dbReference>
<keyword evidence="2" id="KW-0472">Membrane</keyword>
<organism evidence="3 4">
    <name type="scientific">Streptomyces polygonati</name>
    <dbReference type="NCBI Taxonomy" id="1617087"/>
    <lineage>
        <taxon>Bacteria</taxon>
        <taxon>Bacillati</taxon>
        <taxon>Actinomycetota</taxon>
        <taxon>Actinomycetes</taxon>
        <taxon>Kitasatosporales</taxon>
        <taxon>Streptomycetaceae</taxon>
        <taxon>Streptomyces</taxon>
    </lineage>
</organism>
<feature type="transmembrane region" description="Helical" evidence="2">
    <location>
        <begin position="205"/>
        <end position="228"/>
    </location>
</feature>
<evidence type="ECO:0000256" key="2">
    <source>
        <dbReference type="SAM" id="Phobius"/>
    </source>
</evidence>
<sequence length="418" mass="45624">MDNGTVPLHRLTFVDEGHDVLIGRPEIESFALFPPDGAELVRRLQAGDTVAQAARWYRTAYGEDADLDDVVEALRSLGFVRTEDEAEAKSSAPPLRWRRLANVLLSPPAYLCYVVLAAAAVYLELRRPELRPDSGNFFVGRSLLLVMAAAYLAEVVGLFLHEGFHVLAGRRLGVGSRLGISRRLYFIVFQTTLTGLMGVEPRKRILPFCAGLLADAINYSLMIVVAAIDTRINGGLTVVGHFALLLAYLTLLRMSWQFMIFMETDLYYVFTTIAHCPNLLRLTRQRLRRAALRALRLPARTGGELASTPHELRVVRFYLPAVVVGTAVMLAAAVVFAVPVTIEFVVRLVHGITGGPLDERFWDSAAAGGLTLGQIVIVAVVAIRERRARRTAEGAASAPAPSPEPSSAPSSTGATDHE</sequence>
<feature type="transmembrane region" description="Helical" evidence="2">
    <location>
        <begin position="317"/>
        <end position="342"/>
    </location>
</feature>
<feature type="transmembrane region" description="Helical" evidence="2">
    <location>
        <begin position="266"/>
        <end position="283"/>
    </location>
</feature>
<proteinExistence type="predicted"/>
<name>A0ABV8HQX5_9ACTN</name>
<keyword evidence="2" id="KW-0812">Transmembrane</keyword>
<feature type="compositionally biased region" description="Low complexity" evidence="1">
    <location>
        <begin position="407"/>
        <end position="418"/>
    </location>
</feature>
<dbReference type="Proteomes" id="UP001595765">
    <property type="component" value="Unassembled WGS sequence"/>
</dbReference>
<gene>
    <name evidence="3" type="ORF">ACFO3J_18685</name>
</gene>
<protein>
    <recommendedName>
        <fullName evidence="5">PqqD family protein</fullName>
    </recommendedName>
</protein>
<feature type="transmembrane region" description="Helical" evidence="2">
    <location>
        <begin position="100"/>
        <end position="123"/>
    </location>
</feature>
<feature type="transmembrane region" description="Helical" evidence="2">
    <location>
        <begin position="143"/>
        <end position="161"/>
    </location>
</feature>
<feature type="region of interest" description="Disordered" evidence="1">
    <location>
        <begin position="391"/>
        <end position="418"/>
    </location>
</feature>
<comment type="caution">
    <text evidence="3">The sequence shown here is derived from an EMBL/GenBank/DDBJ whole genome shotgun (WGS) entry which is preliminary data.</text>
</comment>
<feature type="transmembrane region" description="Helical" evidence="2">
    <location>
        <begin position="235"/>
        <end position="254"/>
    </location>
</feature>
<evidence type="ECO:0000313" key="3">
    <source>
        <dbReference type="EMBL" id="MFC4033492.1"/>
    </source>
</evidence>